<feature type="binding site" evidence="4">
    <location>
        <begin position="260"/>
        <end position="262"/>
    </location>
    <ligand>
        <name>acetyl-CoA</name>
        <dbReference type="ChEBI" id="CHEBI:57288"/>
        <label>2</label>
    </ligand>
</feature>
<evidence type="ECO:0000256" key="1">
    <source>
        <dbReference type="ARBA" id="ARBA00022679"/>
    </source>
</evidence>
<feature type="binding site" evidence="4">
    <location>
        <begin position="299"/>
        <end position="304"/>
    </location>
    <ligand>
        <name>acetyl-CoA</name>
        <dbReference type="ChEBI" id="CHEBI:57288"/>
        <label>2</label>
    </ligand>
</feature>
<comment type="catalytic activity">
    <reaction evidence="4">
        <text>1D-myo-inositol 2-(L-cysteinylamino)-2-deoxy-alpha-D-glucopyranoside + acetyl-CoA = mycothiol + CoA + H(+)</text>
        <dbReference type="Rhea" id="RHEA:26172"/>
        <dbReference type="ChEBI" id="CHEBI:15378"/>
        <dbReference type="ChEBI" id="CHEBI:16768"/>
        <dbReference type="ChEBI" id="CHEBI:57287"/>
        <dbReference type="ChEBI" id="CHEBI:57288"/>
        <dbReference type="ChEBI" id="CHEBI:58887"/>
        <dbReference type="EC" id="2.3.1.189"/>
    </reaction>
</comment>
<dbReference type="InterPro" id="IPR016181">
    <property type="entry name" value="Acyl_CoA_acyltransferase"/>
</dbReference>
<dbReference type="Pfam" id="PF00583">
    <property type="entry name" value="Acetyltransf_1"/>
    <property type="match status" value="1"/>
</dbReference>
<dbReference type="PANTHER" id="PTHR43617">
    <property type="entry name" value="L-AMINO ACID N-ACETYLTRANSFERASE"/>
    <property type="match status" value="1"/>
</dbReference>
<name>A0A852TQI2_9ACTN</name>
<dbReference type="GO" id="GO:0008999">
    <property type="term" value="F:protein-N-terminal-alanine acetyltransferase activity"/>
    <property type="evidence" value="ECO:0007669"/>
    <property type="project" value="TreeGrafter"/>
</dbReference>
<dbReference type="RefSeq" id="WP_179641369.1">
    <property type="nucleotide sequence ID" value="NZ_BAAAYY010000005.1"/>
</dbReference>
<dbReference type="EMBL" id="JACCCC010000001">
    <property type="protein sequence ID" value="NYE45082.1"/>
    <property type="molecule type" value="Genomic_DNA"/>
</dbReference>
<dbReference type="InterPro" id="IPR017813">
    <property type="entry name" value="Mycothiol_AcTrfase"/>
</dbReference>
<keyword evidence="3 4" id="KW-0012">Acyltransferase</keyword>
<dbReference type="AlphaFoldDB" id="A0A852TQI2"/>
<dbReference type="PIRSF" id="PIRSF021524">
    <property type="entry name" value="MSH_acetyltransferase"/>
    <property type="match status" value="1"/>
</dbReference>
<keyword evidence="7" id="KW-1185">Reference proteome</keyword>
<accession>A0A852TQI2</accession>
<dbReference type="InterPro" id="IPR000182">
    <property type="entry name" value="GNAT_dom"/>
</dbReference>
<dbReference type="GO" id="GO:0035447">
    <property type="term" value="F:mycothiol synthase activity"/>
    <property type="evidence" value="ECO:0007669"/>
    <property type="project" value="UniProtKB-UniRule"/>
</dbReference>
<proteinExistence type="inferred from homology"/>
<feature type="domain" description="N-acetyltransferase" evidence="5">
    <location>
        <begin position="173"/>
        <end position="325"/>
    </location>
</feature>
<feature type="binding site" evidence="4">
    <location>
        <position position="200"/>
    </location>
    <ligand>
        <name>1D-myo-inositol 2-(L-cysteinylamino)-2-deoxy-alpha-D-glucopyranoside</name>
        <dbReference type="ChEBI" id="CHEBI:58887"/>
    </ligand>
</feature>
<comment type="similarity">
    <text evidence="4">Belongs to the acetyltransferase family. MshD subfamily.</text>
</comment>
<dbReference type="SUPFAM" id="SSF55729">
    <property type="entry name" value="Acyl-CoA N-acyltransferases (Nat)"/>
    <property type="match status" value="1"/>
</dbReference>
<feature type="binding site" evidence="4">
    <location>
        <position position="241"/>
    </location>
    <ligand>
        <name>1D-myo-inositol 2-(L-cysteinylamino)-2-deoxy-alpha-D-glucopyranoside</name>
        <dbReference type="ChEBI" id="CHEBI:58887"/>
    </ligand>
</feature>
<dbReference type="EC" id="2.3.1.189" evidence="4"/>
<dbReference type="GO" id="GO:0010125">
    <property type="term" value="P:mycothiol biosynthetic process"/>
    <property type="evidence" value="ECO:0007669"/>
    <property type="project" value="UniProtKB-UniRule"/>
</dbReference>
<protein>
    <recommendedName>
        <fullName evidence="4">Mycothiol acetyltransferase</fullName>
        <shortName evidence="4">MSH acetyltransferase</shortName>
        <ecNumber evidence="4">2.3.1.189</ecNumber>
    </recommendedName>
    <alternativeName>
        <fullName evidence="4">Mycothiol synthase</fullName>
    </alternativeName>
</protein>
<comment type="caution">
    <text evidence="6">The sequence shown here is derived from an EMBL/GenBank/DDBJ whole genome shotgun (WGS) entry which is preliminary data.</text>
</comment>
<evidence type="ECO:0000313" key="7">
    <source>
        <dbReference type="Proteomes" id="UP000589036"/>
    </source>
</evidence>
<feature type="binding site" evidence="4">
    <location>
        <position position="36"/>
    </location>
    <ligand>
        <name>1D-myo-inositol 2-(L-cysteinylamino)-2-deoxy-alpha-D-glucopyranoside</name>
        <dbReference type="ChEBI" id="CHEBI:58887"/>
    </ligand>
</feature>
<reference evidence="6 7" key="1">
    <citation type="submission" date="2020-07" db="EMBL/GenBank/DDBJ databases">
        <title>Sequencing the genomes of 1000 actinobacteria strains.</title>
        <authorList>
            <person name="Klenk H.-P."/>
        </authorList>
    </citation>
    <scope>NUCLEOTIDE SEQUENCE [LARGE SCALE GENOMIC DNA]</scope>
    <source>
        <strain evidence="6 7">CXB654</strain>
    </source>
</reference>
<keyword evidence="1 4" id="KW-0808">Transferase</keyword>
<dbReference type="PANTHER" id="PTHR43617:SF31">
    <property type="entry name" value="MYCOTHIOL ACETYLTRANSFERASE"/>
    <property type="match status" value="1"/>
</dbReference>
<comment type="function">
    <text evidence="4">Catalyzes the transfer of acetyl from acetyl-CoA to desacetylmycothiol (Cys-GlcN-Ins) to form mycothiol.</text>
</comment>
<organism evidence="6 7">
    <name type="scientific">Spinactinospora alkalitolerans</name>
    <dbReference type="NCBI Taxonomy" id="687207"/>
    <lineage>
        <taxon>Bacteria</taxon>
        <taxon>Bacillati</taxon>
        <taxon>Actinomycetota</taxon>
        <taxon>Actinomycetes</taxon>
        <taxon>Streptosporangiales</taxon>
        <taxon>Nocardiopsidaceae</taxon>
        <taxon>Spinactinospora</taxon>
    </lineage>
</organism>
<dbReference type="CDD" id="cd04301">
    <property type="entry name" value="NAT_SF"/>
    <property type="match status" value="1"/>
</dbReference>
<dbReference type="NCBIfam" id="TIGR03448">
    <property type="entry name" value="mycothiol_MshD"/>
    <property type="match status" value="1"/>
</dbReference>
<evidence type="ECO:0000259" key="5">
    <source>
        <dbReference type="PROSITE" id="PS51186"/>
    </source>
</evidence>
<evidence type="ECO:0000256" key="4">
    <source>
        <dbReference type="HAMAP-Rule" id="MF_01698"/>
    </source>
</evidence>
<evidence type="ECO:0000313" key="6">
    <source>
        <dbReference type="EMBL" id="NYE45082.1"/>
    </source>
</evidence>
<feature type="binding site" evidence="4">
    <location>
        <position position="294"/>
    </location>
    <ligand>
        <name>1D-myo-inositol 2-(L-cysteinylamino)-2-deoxy-alpha-D-glucopyranoside</name>
        <dbReference type="ChEBI" id="CHEBI:58887"/>
    </ligand>
</feature>
<evidence type="ECO:0000256" key="3">
    <source>
        <dbReference type="ARBA" id="ARBA00023315"/>
    </source>
</evidence>
<feature type="binding site" evidence="4">
    <location>
        <begin position="267"/>
        <end position="273"/>
    </location>
    <ligand>
        <name>acetyl-CoA</name>
        <dbReference type="ChEBI" id="CHEBI:57288"/>
        <label>2</label>
    </ligand>
</feature>
<dbReference type="InterPro" id="IPR050276">
    <property type="entry name" value="MshD_Acetyltransferase"/>
</dbReference>
<gene>
    <name evidence="4" type="primary">mshD</name>
    <name evidence="6" type="ORF">HDA32_000202</name>
</gene>
<dbReference type="Gene3D" id="3.40.630.30">
    <property type="match status" value="1"/>
</dbReference>
<dbReference type="PROSITE" id="PS51186">
    <property type="entry name" value="GNAT"/>
    <property type="match status" value="1"/>
</dbReference>
<keyword evidence="2 4" id="KW-0677">Repeat</keyword>
<dbReference type="HAMAP" id="MF_01698">
    <property type="entry name" value="MshD"/>
    <property type="match status" value="1"/>
</dbReference>
<comment type="caution">
    <text evidence="4">Lacks conserved residue(s) required for the propagation of feature annotation.</text>
</comment>
<feature type="binding site" evidence="4">
    <location>
        <position position="256"/>
    </location>
    <ligand>
        <name>1D-myo-inositol 2-(L-cysteinylamino)-2-deoxy-alpha-D-glucopyranoside</name>
        <dbReference type="ChEBI" id="CHEBI:58887"/>
    </ligand>
</feature>
<sequence length="325" mass="35334">MSHIHITEALESARVEAVLALAESAREHDGIAPLSEQTLLRVRHGAQAGGADVRFHLLYEEAEGDAERLAGFGFAERSPDGGPDSGELVVAPGRRLHGYGTWLLNSLADESEGRGLRVWAHGGLPGARALARSAAAEQVRGLLKMRLALRGADSANTPALSGARLSDEARERLDIRPFAVGRDEQEWLRTNARAFADHPEQGGITLDDLRQREAEAWFDPAGFFVAADRSSGRIAGFHWTKTHADGAGLADEPVGEVYVVGVDPDWQGTGLGRELTLTGLRHLRDRGLPWVLLYVEEENPVAVRLYESLGFTLWDADVMYAVPVK</sequence>
<evidence type="ECO:0000256" key="2">
    <source>
        <dbReference type="ARBA" id="ARBA00022737"/>
    </source>
</evidence>
<comment type="subunit">
    <text evidence="4">Monomer.</text>
</comment>
<dbReference type="Proteomes" id="UP000589036">
    <property type="component" value="Unassembled WGS sequence"/>
</dbReference>
<feature type="binding site" evidence="4">
    <location>
        <begin position="88"/>
        <end position="90"/>
    </location>
    <ligand>
        <name>acetyl-CoA</name>
        <dbReference type="ChEBI" id="CHEBI:57288"/>
        <label>1</label>
    </ligand>
</feature>